<sequence>MSSLFHCLCFPGVVMNTAALREQIQKAQQHEAETGQLALQLEGQLPHLHRAIQLPETNANDVLARFVAAYIDEVPDLLDAANEVAKEAGIEPQIKPVLTIAEQYFLQPPSIMAGHVGLDSLLDEAYLAHRFVEEVNDLYIKHFGQPLIPLDMTVANLIAHQLIGETFANQLDEVVHHAFDEMLNEETFALESVETYREKLSSPDTGAAWKRWPCMSRRLGVGLELDQPAA</sequence>
<protein>
    <submittedName>
        <fullName evidence="1">Uncharacterized protein</fullName>
    </submittedName>
</protein>
<reference evidence="1 2" key="1">
    <citation type="submission" date="2015-09" db="EMBL/GenBank/DDBJ databases">
        <title>Genome announcement of multiple Pseudomonas syringae strains.</title>
        <authorList>
            <person name="Thakur S."/>
            <person name="Wang P.W."/>
            <person name="Gong Y."/>
            <person name="Weir B.S."/>
            <person name="Guttman D.S."/>
        </authorList>
    </citation>
    <scope>NUCLEOTIDE SEQUENCE [LARGE SCALE GENOMIC DNA]</scope>
    <source>
        <strain evidence="1 2">ICMP9419</strain>
    </source>
</reference>
<organism evidence="1 2">
    <name type="scientific">Pseudomonas syringae pv. castaneae</name>
    <dbReference type="NCBI Taxonomy" id="264450"/>
    <lineage>
        <taxon>Bacteria</taxon>
        <taxon>Pseudomonadati</taxon>
        <taxon>Pseudomonadota</taxon>
        <taxon>Gammaproteobacteria</taxon>
        <taxon>Pseudomonadales</taxon>
        <taxon>Pseudomonadaceae</taxon>
        <taxon>Pseudomonas</taxon>
        <taxon>Pseudomonas syringae</taxon>
    </lineage>
</organism>
<dbReference type="PATRIC" id="fig|264450.4.peg.564"/>
<evidence type="ECO:0000313" key="1">
    <source>
        <dbReference type="EMBL" id="KPW92955.1"/>
    </source>
</evidence>
<name>A0A0P9S527_PSESX</name>
<gene>
    <name evidence="1" type="ORF">ALO79_05657</name>
</gene>
<dbReference type="AlphaFoldDB" id="A0A0P9S527"/>
<evidence type="ECO:0000313" key="2">
    <source>
        <dbReference type="Proteomes" id="UP000050381"/>
    </source>
</evidence>
<dbReference type="Proteomes" id="UP000050381">
    <property type="component" value="Unassembled WGS sequence"/>
</dbReference>
<accession>A0A0P9S527</accession>
<dbReference type="EMBL" id="LJQD01000378">
    <property type="protein sequence ID" value="KPW92955.1"/>
    <property type="molecule type" value="Genomic_DNA"/>
</dbReference>
<comment type="caution">
    <text evidence="1">The sequence shown here is derived from an EMBL/GenBank/DDBJ whole genome shotgun (WGS) entry which is preliminary data.</text>
</comment>
<proteinExistence type="predicted"/>